<dbReference type="SUPFAM" id="SSF53474">
    <property type="entry name" value="alpha/beta-Hydrolases"/>
    <property type="match status" value="1"/>
</dbReference>
<evidence type="ECO:0000256" key="3">
    <source>
        <dbReference type="SAM" id="SignalP"/>
    </source>
</evidence>
<comment type="caution">
    <text evidence="5">The sequence shown here is derived from an EMBL/GenBank/DDBJ whole genome shotgun (WGS) entry which is preliminary data.</text>
</comment>
<dbReference type="RefSeq" id="WP_189569468.1">
    <property type="nucleotide sequence ID" value="NZ_BMXI01000006.1"/>
</dbReference>
<reference evidence="5" key="2">
    <citation type="submission" date="2020-09" db="EMBL/GenBank/DDBJ databases">
        <authorList>
            <person name="Sun Q."/>
            <person name="Kim S."/>
        </authorList>
    </citation>
    <scope>NUCLEOTIDE SEQUENCE</scope>
    <source>
        <strain evidence="5">KCTC 12988</strain>
    </source>
</reference>
<dbReference type="PANTHER" id="PTHR48081">
    <property type="entry name" value="AB HYDROLASE SUPERFAMILY PROTEIN C4A8.06C"/>
    <property type="match status" value="1"/>
</dbReference>
<evidence type="ECO:0000256" key="2">
    <source>
        <dbReference type="ARBA" id="ARBA00022801"/>
    </source>
</evidence>
<feature type="signal peptide" evidence="3">
    <location>
        <begin position="1"/>
        <end position="18"/>
    </location>
</feature>
<protein>
    <submittedName>
        <fullName evidence="5">Lipase</fullName>
    </submittedName>
</protein>
<dbReference type="Proteomes" id="UP000644507">
    <property type="component" value="Unassembled WGS sequence"/>
</dbReference>
<dbReference type="GO" id="GO:0004806">
    <property type="term" value="F:triacylglycerol lipase activity"/>
    <property type="evidence" value="ECO:0007669"/>
    <property type="project" value="TreeGrafter"/>
</dbReference>
<evidence type="ECO:0000259" key="4">
    <source>
        <dbReference type="Pfam" id="PF07859"/>
    </source>
</evidence>
<sequence>MKIILVLAALLSPLMAFSYPPKLDTRSEVYRTVDDKELKVWIYGESDPANPKPAILFFFGGGWKSGSPEQFATQSQHFAERGMIAIVADYRVNSRNQVKAVECVKDAKACFAWVRENSERLGILPDKICAAGGSAGGHLAAATGTLPGFGNEERPNAMILFNPGAVMADLGDWEMKGFGKGTDLGVPAMDLSPAHHVGPHTPPTLILHGEKDTTVPLGSAKAFEKAMKDAKRPVKLVTYEGQGHGFFNRGESYNATLKEADDFLVELGWLK</sequence>
<evidence type="ECO:0000313" key="5">
    <source>
        <dbReference type="EMBL" id="GHC51130.1"/>
    </source>
</evidence>
<comment type="similarity">
    <text evidence="1">Belongs to the 'GDXG' lipolytic enzyme family.</text>
</comment>
<feature type="chain" id="PRO_5038024168" evidence="3">
    <location>
        <begin position="19"/>
        <end position="271"/>
    </location>
</feature>
<dbReference type="InterPro" id="IPR013094">
    <property type="entry name" value="AB_hydrolase_3"/>
</dbReference>
<evidence type="ECO:0000256" key="1">
    <source>
        <dbReference type="ARBA" id="ARBA00010515"/>
    </source>
</evidence>
<proteinExistence type="inferred from homology"/>
<dbReference type="InterPro" id="IPR029058">
    <property type="entry name" value="AB_hydrolase_fold"/>
</dbReference>
<dbReference type="AlphaFoldDB" id="A0A918TJT1"/>
<dbReference type="EMBL" id="BMXI01000006">
    <property type="protein sequence ID" value="GHC51130.1"/>
    <property type="molecule type" value="Genomic_DNA"/>
</dbReference>
<dbReference type="InterPro" id="IPR050300">
    <property type="entry name" value="GDXG_lipolytic_enzyme"/>
</dbReference>
<feature type="domain" description="Alpha/beta hydrolase fold-3" evidence="4">
    <location>
        <begin position="55"/>
        <end position="247"/>
    </location>
</feature>
<keyword evidence="3" id="KW-0732">Signal</keyword>
<gene>
    <name evidence="5" type="ORF">GCM10007100_16630</name>
</gene>
<reference evidence="5" key="1">
    <citation type="journal article" date="2014" name="Int. J. Syst. Evol. Microbiol.">
        <title>Complete genome sequence of Corynebacterium casei LMG S-19264T (=DSM 44701T), isolated from a smear-ripened cheese.</title>
        <authorList>
            <consortium name="US DOE Joint Genome Institute (JGI-PGF)"/>
            <person name="Walter F."/>
            <person name="Albersmeier A."/>
            <person name="Kalinowski J."/>
            <person name="Ruckert C."/>
        </authorList>
    </citation>
    <scope>NUCLEOTIDE SEQUENCE</scope>
    <source>
        <strain evidence="5">KCTC 12988</strain>
    </source>
</reference>
<name>A0A918TJT1_9BACT</name>
<evidence type="ECO:0000313" key="6">
    <source>
        <dbReference type="Proteomes" id="UP000644507"/>
    </source>
</evidence>
<dbReference type="PANTHER" id="PTHR48081:SF30">
    <property type="entry name" value="ACETYL-HYDROLASE LIPR-RELATED"/>
    <property type="match status" value="1"/>
</dbReference>
<keyword evidence="6" id="KW-1185">Reference proteome</keyword>
<dbReference type="Pfam" id="PF07859">
    <property type="entry name" value="Abhydrolase_3"/>
    <property type="match status" value="1"/>
</dbReference>
<dbReference type="Gene3D" id="3.40.50.1820">
    <property type="entry name" value="alpha/beta hydrolase"/>
    <property type="match status" value="1"/>
</dbReference>
<organism evidence="5 6">
    <name type="scientific">Roseibacillus persicicus</name>
    <dbReference type="NCBI Taxonomy" id="454148"/>
    <lineage>
        <taxon>Bacteria</taxon>
        <taxon>Pseudomonadati</taxon>
        <taxon>Verrucomicrobiota</taxon>
        <taxon>Verrucomicrobiia</taxon>
        <taxon>Verrucomicrobiales</taxon>
        <taxon>Verrucomicrobiaceae</taxon>
        <taxon>Roseibacillus</taxon>
    </lineage>
</organism>
<keyword evidence="2" id="KW-0378">Hydrolase</keyword>
<accession>A0A918TJT1</accession>